<evidence type="ECO:0000259" key="4">
    <source>
        <dbReference type="Pfam" id="PF17836"/>
    </source>
</evidence>
<dbReference type="PANTHER" id="PTHR43300:SF7">
    <property type="entry name" value="UDP-N-ACETYLBACILLOSAMINE N-ACETYLTRANSFERASE"/>
    <property type="match status" value="1"/>
</dbReference>
<dbReference type="Proteomes" id="UP000256999">
    <property type="component" value="Unassembled WGS sequence"/>
</dbReference>
<dbReference type="AlphaFoldDB" id="A0A3E0UJA8"/>
<feature type="site" description="Increases basicity of active site His" evidence="2">
    <location>
        <position position="136"/>
    </location>
</feature>
<gene>
    <name evidence="5" type="ORF">DXX92_17605</name>
</gene>
<dbReference type="SUPFAM" id="SSF51161">
    <property type="entry name" value="Trimeric LpxA-like enzymes"/>
    <property type="match status" value="1"/>
</dbReference>
<feature type="binding site" evidence="3">
    <location>
        <position position="144"/>
    </location>
    <ligand>
        <name>acetyl-CoA</name>
        <dbReference type="ChEBI" id="CHEBI:57288"/>
    </ligand>
</feature>
<dbReference type="Pfam" id="PF17836">
    <property type="entry name" value="PglD_N"/>
    <property type="match status" value="1"/>
</dbReference>
<dbReference type="GO" id="GO:0016740">
    <property type="term" value="F:transferase activity"/>
    <property type="evidence" value="ECO:0007669"/>
    <property type="project" value="UniProtKB-KW"/>
</dbReference>
<dbReference type="Gene3D" id="3.40.50.20">
    <property type="match status" value="1"/>
</dbReference>
<feature type="binding site" evidence="3">
    <location>
        <position position="68"/>
    </location>
    <ligand>
        <name>substrate</name>
    </ligand>
</feature>
<proteinExistence type="inferred from homology"/>
<dbReference type="PANTHER" id="PTHR43300">
    <property type="entry name" value="ACETYLTRANSFERASE"/>
    <property type="match status" value="1"/>
</dbReference>
<dbReference type="InterPro" id="IPR041561">
    <property type="entry name" value="PglD_N"/>
</dbReference>
<name>A0A3E0UJA8_9GAMM</name>
<evidence type="ECO:0000313" key="5">
    <source>
        <dbReference type="EMBL" id="REL36980.1"/>
    </source>
</evidence>
<sequence length="205" mass="21778">MTKLMIIGAGGHGRVVADCAQAMGRFEEIVFADASYPNREFNSHWPIVAQDTGWQKYLNQYEFIVAIGDNHARLKMIEEIRKAGGQLASLIHPAAVVSPYANIGDGSAIFANAVVSVNCQLGLATIVNHNATIDHDCKLGDACHIAPGTNISGGVTLGHKVWAGVGSTIIQNRQLADNVYLGAGTVVIKDIEQAGTYVGNPARKL</sequence>
<feature type="active site" description="Proton acceptor" evidence="2">
    <location>
        <position position="135"/>
    </location>
</feature>
<evidence type="ECO:0000256" key="2">
    <source>
        <dbReference type="PIRSR" id="PIRSR620019-1"/>
    </source>
</evidence>
<comment type="similarity">
    <text evidence="1">Belongs to the transferase hexapeptide repeat family.</text>
</comment>
<accession>A0A3E0UJA8</accession>
<feature type="domain" description="PglD N-terminal" evidence="4">
    <location>
        <begin position="3"/>
        <end position="79"/>
    </location>
</feature>
<protein>
    <submittedName>
        <fullName evidence="5">Acetyltransferase</fullName>
    </submittedName>
</protein>
<dbReference type="CDD" id="cd03360">
    <property type="entry name" value="LbH_AT_putative"/>
    <property type="match status" value="1"/>
</dbReference>
<keyword evidence="5" id="KW-0808">Transferase</keyword>
<dbReference type="InterPro" id="IPR011004">
    <property type="entry name" value="Trimer_LpxA-like_sf"/>
</dbReference>
<evidence type="ECO:0000256" key="1">
    <source>
        <dbReference type="ARBA" id="ARBA00007274"/>
    </source>
</evidence>
<dbReference type="NCBIfam" id="TIGR03570">
    <property type="entry name" value="NeuD_NnaD"/>
    <property type="match status" value="1"/>
</dbReference>
<comment type="caution">
    <text evidence="5">The sequence shown here is derived from an EMBL/GenBank/DDBJ whole genome shotgun (WGS) entry which is preliminary data.</text>
</comment>
<dbReference type="InterPro" id="IPR020019">
    <property type="entry name" value="AcTrfase_PglD-like"/>
</dbReference>
<evidence type="ECO:0000256" key="3">
    <source>
        <dbReference type="PIRSR" id="PIRSR620019-2"/>
    </source>
</evidence>
<dbReference type="Gene3D" id="2.160.10.10">
    <property type="entry name" value="Hexapeptide repeat proteins"/>
    <property type="match status" value="1"/>
</dbReference>
<evidence type="ECO:0000313" key="6">
    <source>
        <dbReference type="Proteomes" id="UP000256999"/>
    </source>
</evidence>
<organism evidence="5 6">
    <name type="scientific">Thalassotalea euphylliae</name>
    <dbReference type="NCBI Taxonomy" id="1655234"/>
    <lineage>
        <taxon>Bacteria</taxon>
        <taxon>Pseudomonadati</taxon>
        <taxon>Pseudomonadota</taxon>
        <taxon>Gammaproteobacteria</taxon>
        <taxon>Alteromonadales</taxon>
        <taxon>Colwelliaceae</taxon>
        <taxon>Thalassotalea</taxon>
    </lineage>
</organism>
<reference evidence="5 6" key="1">
    <citation type="submission" date="2018-08" db="EMBL/GenBank/DDBJ databases">
        <title>Thalassotalea euphylliae genome.</title>
        <authorList>
            <person name="Summers S."/>
            <person name="Rice S.A."/>
            <person name="Freckelton M.L."/>
            <person name="Nedved B.T."/>
            <person name="Hadfield M.G."/>
        </authorList>
    </citation>
    <scope>NUCLEOTIDE SEQUENCE [LARGE SCALE GENOMIC DNA]</scope>
    <source>
        <strain evidence="5 6">H2</strain>
    </source>
</reference>
<dbReference type="OrthoDB" id="9794407at2"/>
<dbReference type="RefSeq" id="WP_116001976.1">
    <property type="nucleotide sequence ID" value="NZ_QUOV01000001.1"/>
</dbReference>
<dbReference type="InterPro" id="IPR050179">
    <property type="entry name" value="Trans_hexapeptide_repeat"/>
</dbReference>
<dbReference type="EMBL" id="QUOV01000001">
    <property type="protein sequence ID" value="REL36980.1"/>
    <property type="molecule type" value="Genomic_DNA"/>
</dbReference>